<reference evidence="2 3" key="1">
    <citation type="submission" date="2020-09" db="EMBL/GenBank/DDBJ databases">
        <title>Actinomycete isolated from the Camponotus japonicus Mayr.</title>
        <authorList>
            <person name="Gong X."/>
        </authorList>
    </citation>
    <scope>NUCLEOTIDE SEQUENCE [LARGE SCALE GENOMIC DNA]</scope>
    <source>
        <strain evidence="2 3">2C-HV3</strain>
    </source>
</reference>
<accession>A0ABR8LCQ2</accession>
<protein>
    <submittedName>
        <fullName evidence="2">ABC transporter permease</fullName>
    </submittedName>
</protein>
<dbReference type="PANTHER" id="PTHR32196">
    <property type="entry name" value="ABC TRANSPORTER PERMEASE PROTEIN YPHD-RELATED-RELATED"/>
    <property type="match status" value="1"/>
</dbReference>
<keyword evidence="3" id="KW-1185">Reference proteome</keyword>
<organism evidence="2 3">
    <name type="scientific">Microbispora bryophytorum subsp. camponoti</name>
    <dbReference type="NCBI Taxonomy" id="1677852"/>
    <lineage>
        <taxon>Bacteria</taxon>
        <taxon>Bacillati</taxon>
        <taxon>Actinomycetota</taxon>
        <taxon>Actinomycetes</taxon>
        <taxon>Streptosporangiales</taxon>
        <taxon>Streptosporangiaceae</taxon>
        <taxon>Microbispora</taxon>
    </lineage>
</organism>
<evidence type="ECO:0000313" key="3">
    <source>
        <dbReference type="Proteomes" id="UP000653231"/>
    </source>
</evidence>
<keyword evidence="1" id="KW-1133">Transmembrane helix</keyword>
<evidence type="ECO:0000256" key="1">
    <source>
        <dbReference type="SAM" id="Phobius"/>
    </source>
</evidence>
<name>A0ABR8LCQ2_9ACTN</name>
<comment type="caution">
    <text evidence="2">The sequence shown here is derived from an EMBL/GenBank/DDBJ whole genome shotgun (WGS) entry which is preliminary data.</text>
</comment>
<sequence length="64" mass="6631">IIGGTLLTGGRGTIIGSILGLMIFTVITNLFILNGLNTADQLVAKGAIIVVAVLLQRRSLTSHT</sequence>
<keyword evidence="1" id="KW-0812">Transmembrane</keyword>
<proteinExistence type="predicted"/>
<keyword evidence="1" id="KW-0472">Membrane</keyword>
<dbReference type="Proteomes" id="UP000653231">
    <property type="component" value="Unassembled WGS sequence"/>
</dbReference>
<gene>
    <name evidence="2" type="ORF">IEQ31_36620</name>
</gene>
<feature type="non-terminal residue" evidence="2">
    <location>
        <position position="1"/>
    </location>
</feature>
<dbReference type="EMBL" id="JACXRZ010000100">
    <property type="protein sequence ID" value="MBD3148655.1"/>
    <property type="molecule type" value="Genomic_DNA"/>
</dbReference>
<dbReference type="PANTHER" id="PTHR32196:SF72">
    <property type="entry name" value="RIBOSE IMPORT PERMEASE PROTEIN RBSC"/>
    <property type="match status" value="1"/>
</dbReference>
<evidence type="ECO:0000313" key="2">
    <source>
        <dbReference type="EMBL" id="MBD3148655.1"/>
    </source>
</evidence>
<feature type="transmembrane region" description="Helical" evidence="1">
    <location>
        <begin position="12"/>
        <end position="32"/>
    </location>
</feature>